<sequence>MEDWRRYQGENYRQQVLKTPTRSQSRKPPSGCWQPTVPLWEKKFCTIVGSIPWRKIVEAKKLMPYYENVVQWNDSAGEKAFHNAKNRYWAEINGLPCNISMPDPDIYIDEIDWNSYIDPELLLDLDQEPVAPDEGEKDGQVGFSGDSLFFLNRPVPCTGWGDAEENPVRTANNSSSAPGFGDCDRNVDNHDNPWESSNNPWECSFVQSNGAVKDRTWGGCGDNSRGWNQWENDVNDSVDLEFRRTGGGWGTWNENCRKREGTGRYMSRYKTSRFQSDDYQTDRGWRNGRGRKRVNFVYERPVMDKKPFSPRQWNSINSCGPISHHGSGEAGKPWSWEKQVS</sequence>
<protein>
    <submittedName>
        <fullName evidence="2">Uncharacterized protein</fullName>
    </submittedName>
</protein>
<gene>
    <name evidence="2" type="ORF">HHK36_017815</name>
</gene>
<accession>A0A834Z3G0</accession>
<name>A0A834Z3G0_TETSI</name>
<dbReference type="AlphaFoldDB" id="A0A834Z3G0"/>
<dbReference type="PANTHER" id="PTHR34567">
    <property type="entry name" value="FK506-BINDING-LIKE PROTEIN"/>
    <property type="match status" value="1"/>
</dbReference>
<organism evidence="2 3">
    <name type="scientific">Tetracentron sinense</name>
    <name type="common">Spur-leaf</name>
    <dbReference type="NCBI Taxonomy" id="13715"/>
    <lineage>
        <taxon>Eukaryota</taxon>
        <taxon>Viridiplantae</taxon>
        <taxon>Streptophyta</taxon>
        <taxon>Embryophyta</taxon>
        <taxon>Tracheophyta</taxon>
        <taxon>Spermatophyta</taxon>
        <taxon>Magnoliopsida</taxon>
        <taxon>Trochodendrales</taxon>
        <taxon>Trochodendraceae</taxon>
        <taxon>Tetracentron</taxon>
    </lineage>
</organism>
<dbReference type="OMA" id="GNCWNNS"/>
<dbReference type="EMBL" id="JABCRI010000012">
    <property type="protein sequence ID" value="KAF8396202.1"/>
    <property type="molecule type" value="Genomic_DNA"/>
</dbReference>
<keyword evidence="3" id="KW-1185">Reference proteome</keyword>
<comment type="caution">
    <text evidence="2">The sequence shown here is derived from an EMBL/GenBank/DDBJ whole genome shotgun (WGS) entry which is preliminary data.</text>
</comment>
<reference evidence="2 3" key="1">
    <citation type="submission" date="2020-04" db="EMBL/GenBank/DDBJ databases">
        <title>Plant Genome Project.</title>
        <authorList>
            <person name="Zhang R.-G."/>
        </authorList>
    </citation>
    <scope>NUCLEOTIDE SEQUENCE [LARGE SCALE GENOMIC DNA]</scope>
    <source>
        <strain evidence="2">YNK0</strain>
        <tissue evidence="2">Leaf</tissue>
    </source>
</reference>
<feature type="compositionally biased region" description="Polar residues" evidence="1">
    <location>
        <begin position="311"/>
        <end position="320"/>
    </location>
</feature>
<feature type="region of interest" description="Disordered" evidence="1">
    <location>
        <begin position="161"/>
        <end position="182"/>
    </location>
</feature>
<proteinExistence type="predicted"/>
<evidence type="ECO:0000313" key="3">
    <source>
        <dbReference type="Proteomes" id="UP000655225"/>
    </source>
</evidence>
<dbReference type="OrthoDB" id="1899291at2759"/>
<evidence type="ECO:0000256" key="1">
    <source>
        <dbReference type="SAM" id="MobiDB-lite"/>
    </source>
</evidence>
<dbReference type="PANTHER" id="PTHR34567:SF3">
    <property type="entry name" value="FK506-BINDING-LIKE PROTEIN"/>
    <property type="match status" value="1"/>
</dbReference>
<feature type="region of interest" description="Disordered" evidence="1">
    <location>
        <begin position="307"/>
        <end position="341"/>
    </location>
</feature>
<dbReference type="Proteomes" id="UP000655225">
    <property type="component" value="Unassembled WGS sequence"/>
</dbReference>
<evidence type="ECO:0000313" key="2">
    <source>
        <dbReference type="EMBL" id="KAF8396202.1"/>
    </source>
</evidence>